<proteinExistence type="predicted"/>
<evidence type="ECO:0000313" key="1">
    <source>
        <dbReference type="EMBL" id="KAJ3497610.1"/>
    </source>
</evidence>
<keyword evidence="2" id="KW-1185">Reference proteome</keyword>
<gene>
    <name evidence="1" type="ORF">NLG97_g1770</name>
</gene>
<sequence>MQLNRLFTVTVLPFLAASSETLKPRDRNAYALETAPEVLLRLSNYKAENKATLTPSQNDFLDESQATVLSFDLNRANHLKETCAKVFQHDQCAYILTGKHVSLETEGVHDDAGAEKRSPECGCSTESDWCGDRIGPIWACKLGSCHSPGVWCGTLGFFNCNGICKPTCSIPCS</sequence>
<organism evidence="1 2">
    <name type="scientific">Lecanicillium saksenae</name>
    <dbReference type="NCBI Taxonomy" id="468837"/>
    <lineage>
        <taxon>Eukaryota</taxon>
        <taxon>Fungi</taxon>
        <taxon>Dikarya</taxon>
        <taxon>Ascomycota</taxon>
        <taxon>Pezizomycotina</taxon>
        <taxon>Sordariomycetes</taxon>
        <taxon>Hypocreomycetidae</taxon>
        <taxon>Hypocreales</taxon>
        <taxon>Cordycipitaceae</taxon>
        <taxon>Lecanicillium</taxon>
    </lineage>
</organism>
<protein>
    <submittedName>
        <fullName evidence="1">Uncharacterized protein</fullName>
    </submittedName>
</protein>
<dbReference type="Proteomes" id="UP001148737">
    <property type="component" value="Unassembled WGS sequence"/>
</dbReference>
<reference evidence="1" key="1">
    <citation type="submission" date="2022-07" db="EMBL/GenBank/DDBJ databases">
        <title>Genome Sequence of Lecanicillium saksenae.</title>
        <authorList>
            <person name="Buettner E."/>
        </authorList>
    </citation>
    <scope>NUCLEOTIDE SEQUENCE</scope>
    <source>
        <strain evidence="1">VT-O1</strain>
    </source>
</reference>
<accession>A0ACC1R642</accession>
<dbReference type="EMBL" id="JANAKD010000100">
    <property type="protein sequence ID" value="KAJ3497610.1"/>
    <property type="molecule type" value="Genomic_DNA"/>
</dbReference>
<name>A0ACC1R642_9HYPO</name>
<comment type="caution">
    <text evidence="1">The sequence shown here is derived from an EMBL/GenBank/DDBJ whole genome shotgun (WGS) entry which is preliminary data.</text>
</comment>
<evidence type="ECO:0000313" key="2">
    <source>
        <dbReference type="Proteomes" id="UP001148737"/>
    </source>
</evidence>